<dbReference type="RefSeq" id="WP_341376712.1">
    <property type="nucleotide sequence ID" value="NZ_JBBUTF010000034.1"/>
</dbReference>
<feature type="transmembrane region" description="Helical" evidence="1">
    <location>
        <begin position="21"/>
        <end position="38"/>
    </location>
</feature>
<organism evidence="3 4">
    <name type="scientific">Pseudaquabacterium rugosum</name>
    <dbReference type="NCBI Taxonomy" id="2984194"/>
    <lineage>
        <taxon>Bacteria</taxon>
        <taxon>Pseudomonadati</taxon>
        <taxon>Pseudomonadota</taxon>
        <taxon>Betaproteobacteria</taxon>
        <taxon>Burkholderiales</taxon>
        <taxon>Sphaerotilaceae</taxon>
        <taxon>Pseudaquabacterium</taxon>
    </lineage>
</organism>
<feature type="transmembrane region" description="Helical" evidence="1">
    <location>
        <begin position="58"/>
        <end position="83"/>
    </location>
</feature>
<gene>
    <name evidence="3" type="ORF">AACH11_23455</name>
</gene>
<evidence type="ECO:0000313" key="4">
    <source>
        <dbReference type="Proteomes" id="UP001368500"/>
    </source>
</evidence>
<dbReference type="GO" id="GO:0004519">
    <property type="term" value="F:endonuclease activity"/>
    <property type="evidence" value="ECO:0007669"/>
    <property type="project" value="UniProtKB-KW"/>
</dbReference>
<dbReference type="InterPro" id="IPR007560">
    <property type="entry name" value="Restrct_endonuc_IV_Mrr"/>
</dbReference>
<keyword evidence="4" id="KW-1185">Reference proteome</keyword>
<reference evidence="3 4" key="1">
    <citation type="submission" date="2024-04" db="EMBL/GenBank/DDBJ databases">
        <title>Novel species of the genus Ideonella isolated from streams.</title>
        <authorList>
            <person name="Lu H."/>
        </authorList>
    </citation>
    <scope>NUCLEOTIDE SEQUENCE [LARGE SCALE GENOMIC DNA]</scope>
    <source>
        <strain evidence="3 4">BYS139W</strain>
    </source>
</reference>
<name>A0ABU9BGP7_9BURK</name>
<dbReference type="PANTHER" id="PTHR30015:SF7">
    <property type="entry name" value="TYPE IV METHYL-DIRECTED RESTRICTION ENZYME ECOKMRR"/>
    <property type="match status" value="1"/>
</dbReference>
<keyword evidence="1" id="KW-0812">Transmembrane</keyword>
<proteinExistence type="predicted"/>
<accession>A0ABU9BGP7</accession>
<evidence type="ECO:0000259" key="2">
    <source>
        <dbReference type="Pfam" id="PF04471"/>
    </source>
</evidence>
<dbReference type="SUPFAM" id="SSF52980">
    <property type="entry name" value="Restriction endonuclease-like"/>
    <property type="match status" value="1"/>
</dbReference>
<dbReference type="InterPro" id="IPR052906">
    <property type="entry name" value="Type_IV_Methyl-Rstrct_Enzyme"/>
</dbReference>
<dbReference type="InterPro" id="IPR011335">
    <property type="entry name" value="Restrct_endonuc-II-like"/>
</dbReference>
<keyword evidence="3" id="KW-0378">Hydrolase</keyword>
<dbReference type="Gene3D" id="3.40.1350.10">
    <property type="match status" value="1"/>
</dbReference>
<evidence type="ECO:0000313" key="3">
    <source>
        <dbReference type="EMBL" id="MEK8028924.1"/>
    </source>
</evidence>
<comment type="caution">
    <text evidence="3">The sequence shown here is derived from an EMBL/GenBank/DDBJ whole genome shotgun (WGS) entry which is preliminary data.</text>
</comment>
<dbReference type="EMBL" id="JBBUTF010000034">
    <property type="protein sequence ID" value="MEK8028924.1"/>
    <property type="molecule type" value="Genomic_DNA"/>
</dbReference>
<keyword evidence="3" id="KW-0255">Endonuclease</keyword>
<keyword evidence="1" id="KW-0472">Membrane</keyword>
<sequence length="233" mass="25204">MAGRHSRALDKLMSSTGRLPVWSGFVLAAGLYASLHAASRQPALLGGHGSAGAGEASLITLLLTVAQYLLPALCLLLTLRAIWRRHRLMRREQLAQAAARAVAELDGRGFARLIAESFQRSGYRVLGVHGAGASGGRDHGADIELSKDGELHLVQVRYWRADMVDHRAVRQLNAAITTNGASRGWIITSGLFTEKARQEAALRPIRLIDGCGLLRIIEAMRGQGLVRPSRYTA</sequence>
<dbReference type="Proteomes" id="UP001368500">
    <property type="component" value="Unassembled WGS sequence"/>
</dbReference>
<dbReference type="InterPro" id="IPR011856">
    <property type="entry name" value="tRNA_endonuc-like_dom_sf"/>
</dbReference>
<keyword evidence="1" id="KW-1133">Transmembrane helix</keyword>
<evidence type="ECO:0000256" key="1">
    <source>
        <dbReference type="SAM" id="Phobius"/>
    </source>
</evidence>
<keyword evidence="3" id="KW-0540">Nuclease</keyword>
<dbReference type="Pfam" id="PF04471">
    <property type="entry name" value="Mrr_cat"/>
    <property type="match status" value="1"/>
</dbReference>
<dbReference type="PANTHER" id="PTHR30015">
    <property type="entry name" value="MRR RESTRICTION SYSTEM PROTEIN"/>
    <property type="match status" value="1"/>
</dbReference>
<feature type="domain" description="Restriction endonuclease type IV Mrr" evidence="2">
    <location>
        <begin position="103"/>
        <end position="216"/>
    </location>
</feature>
<protein>
    <submittedName>
        <fullName evidence="3">Restriction endonuclease</fullName>
    </submittedName>
</protein>